<evidence type="ECO:0000313" key="2">
    <source>
        <dbReference type="Proteomes" id="UP000273807"/>
    </source>
</evidence>
<gene>
    <name evidence="1" type="ORF">D7003_03015</name>
</gene>
<comment type="caution">
    <text evidence="1">The sequence shown here is derived from an EMBL/GenBank/DDBJ whole genome shotgun (WGS) entry which is preliminary data.</text>
</comment>
<accession>A0A3N0C777</accession>
<reference evidence="1 2" key="1">
    <citation type="submission" date="2018-10" db="EMBL/GenBank/DDBJ databases">
        <title>Genome sequencing of Arthrobacter oryzae TNB02.</title>
        <authorList>
            <person name="Cho Y.-J."/>
            <person name="Cho A."/>
            <person name="Kim O.-S."/>
        </authorList>
    </citation>
    <scope>NUCLEOTIDE SEQUENCE [LARGE SCALE GENOMIC DNA]</scope>
    <source>
        <strain evidence="1 2">TNB02</strain>
    </source>
</reference>
<name>A0A3N0C777_9MICC</name>
<protein>
    <submittedName>
        <fullName evidence="1">Uncharacterized protein</fullName>
    </submittedName>
</protein>
<evidence type="ECO:0000313" key="1">
    <source>
        <dbReference type="EMBL" id="RNL58970.1"/>
    </source>
</evidence>
<dbReference type="AlphaFoldDB" id="A0A3N0C777"/>
<keyword evidence="2" id="KW-1185">Reference proteome</keyword>
<dbReference type="OrthoDB" id="5165480at2"/>
<dbReference type="Proteomes" id="UP000273807">
    <property type="component" value="Unassembled WGS sequence"/>
</dbReference>
<sequence>MGAPVHPSPFKVDAATLISGKAEHLFSAIAMPLNASEFELDVTSVSVAFDESWAPHIQARLTCALPDTDKLALLDARLGCRVQIVTGYRYGKDDEETALLADLHLRSRTIRHSTGEVTLELESDEALLQDYITYGSESLSRADLNSFVVDVLSLTYLGFPYQLRSAFSQGKFAAEMKGDPATVSSNGTELTPVLGKTAWTLLDEAQRRTGTWIYSPFGRDWRITERAEITSAPVMTLTIGENGTILDGESTLSRNGFYNEVLLRYEWTDDNLIPADRHQIGQARITGGPFSIDLIGRNTYVETIDRRANKDEADRAAVDKLSRLLTRGHEYTVRAVAAYWLMCGDTIALNIDGKTEKLLVKSVNFDPSEGTMALVLRKPEIATISNEF</sequence>
<dbReference type="RefSeq" id="WP_123254016.1">
    <property type="nucleotide sequence ID" value="NZ_RBED01000049.1"/>
</dbReference>
<organism evidence="1 2">
    <name type="scientific">Arthrobacter oryzae</name>
    <dbReference type="NCBI Taxonomy" id="409290"/>
    <lineage>
        <taxon>Bacteria</taxon>
        <taxon>Bacillati</taxon>
        <taxon>Actinomycetota</taxon>
        <taxon>Actinomycetes</taxon>
        <taxon>Micrococcales</taxon>
        <taxon>Micrococcaceae</taxon>
        <taxon>Arthrobacter</taxon>
    </lineage>
</organism>
<proteinExistence type="predicted"/>
<dbReference type="EMBL" id="RBED01000049">
    <property type="protein sequence ID" value="RNL58970.1"/>
    <property type="molecule type" value="Genomic_DNA"/>
</dbReference>